<proteinExistence type="predicted"/>
<feature type="non-terminal residue" evidence="1">
    <location>
        <position position="76"/>
    </location>
</feature>
<dbReference type="Proteomes" id="UP001231370">
    <property type="component" value="Unassembled WGS sequence"/>
</dbReference>
<protein>
    <submittedName>
        <fullName evidence="1">Uncharacterized protein</fullName>
    </submittedName>
</protein>
<accession>A0ABT7BM48</accession>
<comment type="caution">
    <text evidence="1">The sequence shown here is derived from an EMBL/GenBank/DDBJ whole genome shotgun (WGS) entry which is preliminary data.</text>
</comment>
<reference evidence="1 2" key="1">
    <citation type="submission" date="2023-01" db="EMBL/GenBank/DDBJ databases">
        <title>Novel diversity within Roseofilum (Cyanobacteria; Desertifilaceae) from marine benthic mats with descriptions of four novel species.</title>
        <authorList>
            <person name="Wang Y."/>
            <person name="Berthold D.E."/>
            <person name="Hu J."/>
            <person name="Lefler F.W."/>
            <person name="Laughinghouse H.D. IV."/>
        </authorList>
    </citation>
    <scope>NUCLEOTIDE SEQUENCE [LARGE SCALE GENOMIC DNA]</scope>
    <source>
        <strain evidence="1 2">BLCC-M91</strain>
    </source>
</reference>
<keyword evidence="2" id="KW-1185">Reference proteome</keyword>
<evidence type="ECO:0000313" key="2">
    <source>
        <dbReference type="Proteomes" id="UP001231370"/>
    </source>
</evidence>
<organism evidence="1 2">
    <name type="scientific">Roseofilum halophilum BLCC-M91</name>
    <dbReference type="NCBI Taxonomy" id="3022259"/>
    <lineage>
        <taxon>Bacteria</taxon>
        <taxon>Bacillati</taxon>
        <taxon>Cyanobacteriota</taxon>
        <taxon>Cyanophyceae</taxon>
        <taxon>Desertifilales</taxon>
        <taxon>Desertifilaceae</taxon>
        <taxon>Roseofilum</taxon>
        <taxon>Roseofilum halophilum</taxon>
    </lineage>
</organism>
<sequence>MLNLHQSTIADEPWLRDTRPISGNIISSKVAQSAIVTRFIHDQFAKQYLNEMLSSFGTVETSKDVVSEVRQVDVFF</sequence>
<name>A0ABT7BM48_9CYAN</name>
<gene>
    <name evidence="1" type="ORF">PJF56_15405</name>
</gene>
<dbReference type="EMBL" id="JAQPOK010000113">
    <property type="protein sequence ID" value="MDJ1180250.1"/>
    <property type="molecule type" value="Genomic_DNA"/>
</dbReference>
<evidence type="ECO:0000313" key="1">
    <source>
        <dbReference type="EMBL" id="MDJ1180250.1"/>
    </source>
</evidence>